<name>A0A9N7TRX7_PLEPL</name>
<dbReference type="AlphaFoldDB" id="A0A9N7TRX7"/>
<dbReference type="EMBL" id="CADEAL010000280">
    <property type="protein sequence ID" value="CAB1417717.1"/>
    <property type="molecule type" value="Genomic_DNA"/>
</dbReference>
<keyword evidence="2" id="KW-1185">Reference proteome</keyword>
<evidence type="ECO:0000313" key="2">
    <source>
        <dbReference type="Proteomes" id="UP001153269"/>
    </source>
</evidence>
<dbReference type="Proteomes" id="UP001153269">
    <property type="component" value="Unassembled WGS sequence"/>
</dbReference>
<organism evidence="1 2">
    <name type="scientific">Pleuronectes platessa</name>
    <name type="common">European plaice</name>
    <dbReference type="NCBI Taxonomy" id="8262"/>
    <lineage>
        <taxon>Eukaryota</taxon>
        <taxon>Metazoa</taxon>
        <taxon>Chordata</taxon>
        <taxon>Craniata</taxon>
        <taxon>Vertebrata</taxon>
        <taxon>Euteleostomi</taxon>
        <taxon>Actinopterygii</taxon>
        <taxon>Neopterygii</taxon>
        <taxon>Teleostei</taxon>
        <taxon>Neoteleostei</taxon>
        <taxon>Acanthomorphata</taxon>
        <taxon>Carangaria</taxon>
        <taxon>Pleuronectiformes</taxon>
        <taxon>Pleuronectoidei</taxon>
        <taxon>Pleuronectidae</taxon>
        <taxon>Pleuronectes</taxon>
    </lineage>
</organism>
<reference evidence="1" key="1">
    <citation type="submission" date="2020-03" db="EMBL/GenBank/DDBJ databases">
        <authorList>
            <person name="Weist P."/>
        </authorList>
    </citation>
    <scope>NUCLEOTIDE SEQUENCE</scope>
</reference>
<comment type="caution">
    <text evidence="1">The sequence shown here is derived from an EMBL/GenBank/DDBJ whole genome shotgun (WGS) entry which is preliminary data.</text>
</comment>
<gene>
    <name evidence="1" type="ORF">PLEPLA_LOCUS5536</name>
</gene>
<evidence type="ECO:0000313" key="1">
    <source>
        <dbReference type="EMBL" id="CAB1417717.1"/>
    </source>
</evidence>
<proteinExistence type="predicted"/>
<sequence>MRFGVIDCILSPGCPLPAAGRLCSLCPFTVLESSKHDLFHFQLCFSSRTALGGNDMLTCMRENSSLNQRCVRKLLGVSEVTIKTPFSPIQLDDRQRKLTRERLDHFLYQMEITRCLQLLGVLEGRFDLTARKKRFGTAHEETVGEACPY</sequence>
<accession>A0A9N7TRX7</accession>
<protein>
    <submittedName>
        <fullName evidence="1">Uncharacterized protein</fullName>
    </submittedName>
</protein>